<evidence type="ECO:0000313" key="3">
    <source>
        <dbReference type="EMBL" id="KAK1769299.1"/>
    </source>
</evidence>
<accession>A0AAJ0C364</accession>
<dbReference type="Pfam" id="PF09435">
    <property type="entry name" value="DUF2015"/>
    <property type="match status" value="1"/>
</dbReference>
<evidence type="ECO:0000256" key="2">
    <source>
        <dbReference type="ARBA" id="ARBA00022729"/>
    </source>
</evidence>
<organism evidence="3 4">
    <name type="scientific">Phialemonium atrogriseum</name>
    <dbReference type="NCBI Taxonomy" id="1093897"/>
    <lineage>
        <taxon>Eukaryota</taxon>
        <taxon>Fungi</taxon>
        <taxon>Dikarya</taxon>
        <taxon>Ascomycota</taxon>
        <taxon>Pezizomycotina</taxon>
        <taxon>Sordariomycetes</taxon>
        <taxon>Sordariomycetidae</taxon>
        <taxon>Cephalothecales</taxon>
        <taxon>Cephalothecaceae</taxon>
        <taxon>Phialemonium</taxon>
    </lineage>
</organism>
<evidence type="ECO:0000256" key="1">
    <source>
        <dbReference type="ARBA" id="ARBA00008325"/>
    </source>
</evidence>
<dbReference type="RefSeq" id="XP_060285512.1">
    <property type="nucleotide sequence ID" value="XM_060425987.1"/>
</dbReference>
<keyword evidence="2" id="KW-0732">Signal</keyword>
<name>A0AAJ0C364_9PEZI</name>
<dbReference type="InterPro" id="IPR018559">
    <property type="entry name" value="DUF2015"/>
</dbReference>
<protein>
    <submittedName>
        <fullName evidence="3">Protein</fullName>
    </submittedName>
</protein>
<dbReference type="AlphaFoldDB" id="A0AAJ0C364"/>
<gene>
    <name evidence="3" type="ORF">QBC33DRAFT_513518</name>
</gene>
<dbReference type="Proteomes" id="UP001244011">
    <property type="component" value="Unassembled WGS sequence"/>
</dbReference>
<dbReference type="GeneID" id="85309174"/>
<reference evidence="3" key="1">
    <citation type="submission" date="2023-06" db="EMBL/GenBank/DDBJ databases">
        <title>Genome-scale phylogeny and comparative genomics of the fungal order Sordariales.</title>
        <authorList>
            <consortium name="Lawrence Berkeley National Laboratory"/>
            <person name="Hensen N."/>
            <person name="Bonometti L."/>
            <person name="Westerberg I."/>
            <person name="Brannstrom I.O."/>
            <person name="Guillou S."/>
            <person name="Cros-Aarteil S."/>
            <person name="Calhoun S."/>
            <person name="Haridas S."/>
            <person name="Kuo A."/>
            <person name="Mondo S."/>
            <person name="Pangilinan J."/>
            <person name="Riley R."/>
            <person name="Labutti K."/>
            <person name="Andreopoulos B."/>
            <person name="Lipzen A."/>
            <person name="Chen C."/>
            <person name="Yanf M."/>
            <person name="Daum C."/>
            <person name="Ng V."/>
            <person name="Clum A."/>
            <person name="Steindorff A."/>
            <person name="Ohm R."/>
            <person name="Martin F."/>
            <person name="Silar P."/>
            <person name="Natvig D."/>
            <person name="Lalanne C."/>
            <person name="Gautier V."/>
            <person name="Ament-Velasquez S.L."/>
            <person name="Kruys A."/>
            <person name="Hutchinson M.I."/>
            <person name="Powell A.J."/>
            <person name="Barry K."/>
            <person name="Miller A.N."/>
            <person name="Grigoriev I.V."/>
            <person name="Debuchy R."/>
            <person name="Gladieux P."/>
            <person name="Thoren M.H."/>
            <person name="Johannesson H."/>
        </authorList>
    </citation>
    <scope>NUCLEOTIDE SEQUENCE</scope>
    <source>
        <strain evidence="3">8032-3</strain>
    </source>
</reference>
<keyword evidence="4" id="KW-1185">Reference proteome</keyword>
<dbReference type="EMBL" id="MU839003">
    <property type="protein sequence ID" value="KAK1769299.1"/>
    <property type="molecule type" value="Genomic_DNA"/>
</dbReference>
<dbReference type="PANTHER" id="PTHR28023">
    <property type="entry name" value="UPF0357 PROTEIN YCL012C"/>
    <property type="match status" value="1"/>
</dbReference>
<proteinExistence type="inferred from homology"/>
<evidence type="ECO:0000313" key="4">
    <source>
        <dbReference type="Proteomes" id="UP001244011"/>
    </source>
</evidence>
<comment type="similarity">
    <text evidence="1">Belongs to the UPF0357 family.</text>
</comment>
<comment type="caution">
    <text evidence="3">The sequence shown here is derived from an EMBL/GenBank/DDBJ whole genome shotgun (WGS) entry which is preliminary data.</text>
</comment>
<sequence>MVYLLYSIIFLTLFSGTALYATRAHWLPAFQDLASGLRDSLPTLGSGFGSGAYSRLSSSFRGDMEAGLSSSNFDLGANVESGDSRGGLDAAAKAEILRIMKRRRMRFDEARRVYMEQRFAANGIDADGRPRDPKFVSFS</sequence>
<dbReference type="PANTHER" id="PTHR28023:SF1">
    <property type="entry name" value="UPF0357 PROTEIN YCL012C"/>
    <property type="match status" value="1"/>
</dbReference>